<dbReference type="Proteomes" id="UP000095192">
    <property type="component" value="Unassembled WGS sequence"/>
</dbReference>
<dbReference type="GO" id="GO:0005829">
    <property type="term" value="C:cytosol"/>
    <property type="evidence" value="ECO:0007669"/>
    <property type="project" value="TreeGrafter"/>
</dbReference>
<keyword evidence="6" id="KW-0812">Transmembrane</keyword>
<dbReference type="InParanoid" id="A0A1D3D5K2"/>
<evidence type="ECO:0000256" key="5">
    <source>
        <dbReference type="SAM" id="MobiDB-lite"/>
    </source>
</evidence>
<comment type="catalytic activity">
    <reaction evidence="4">
        <text>an N-acyl-L-alpha-aminoacyl-tRNA + H2O = an N-acyl-L-amino acid + a tRNA + H(+)</text>
        <dbReference type="Rhea" id="RHEA:54448"/>
        <dbReference type="Rhea" id="RHEA-COMP:10123"/>
        <dbReference type="Rhea" id="RHEA-COMP:13883"/>
        <dbReference type="ChEBI" id="CHEBI:15377"/>
        <dbReference type="ChEBI" id="CHEBI:15378"/>
        <dbReference type="ChEBI" id="CHEBI:59874"/>
        <dbReference type="ChEBI" id="CHEBI:78442"/>
        <dbReference type="ChEBI" id="CHEBI:138191"/>
        <dbReference type="EC" id="3.1.1.29"/>
    </reaction>
</comment>
<protein>
    <recommendedName>
        <fullName evidence="1">peptidyl-tRNA hydrolase</fullName>
        <ecNumber evidence="1">3.1.1.29</ecNumber>
    </recommendedName>
</protein>
<evidence type="ECO:0000313" key="7">
    <source>
        <dbReference type="EMBL" id="OEH78706.1"/>
    </source>
</evidence>
<evidence type="ECO:0000256" key="6">
    <source>
        <dbReference type="SAM" id="Phobius"/>
    </source>
</evidence>
<name>A0A1D3D5K2_9EIME</name>
<feature type="compositionally biased region" description="Basic and acidic residues" evidence="5">
    <location>
        <begin position="1"/>
        <end position="22"/>
    </location>
</feature>
<dbReference type="Gene3D" id="3.40.1490.10">
    <property type="entry name" value="Bit1"/>
    <property type="match status" value="1"/>
</dbReference>
<gene>
    <name evidence="7" type="ORF">cyc_03072</name>
</gene>
<dbReference type="NCBIfam" id="TIGR00283">
    <property type="entry name" value="arch_pth2"/>
    <property type="match status" value="1"/>
</dbReference>
<evidence type="ECO:0000256" key="1">
    <source>
        <dbReference type="ARBA" id="ARBA00013260"/>
    </source>
</evidence>
<keyword evidence="6" id="KW-1133">Transmembrane helix</keyword>
<dbReference type="PANTHER" id="PTHR12649">
    <property type="entry name" value="PEPTIDYL-TRNA HYDROLASE 2"/>
    <property type="match status" value="1"/>
</dbReference>
<dbReference type="VEuPathDB" id="ToxoDB:cyc_03072"/>
<feature type="region of interest" description="Disordered" evidence="5">
    <location>
        <begin position="1"/>
        <end position="65"/>
    </location>
</feature>
<comment type="caution">
    <text evidence="7">The sequence shown here is derived from an EMBL/GenBank/DDBJ whole genome shotgun (WGS) entry which is preliminary data.</text>
</comment>
<sequence>MQKDHAGPAEAVKKQEIVEDTKFPGNNGKKAKAWYSNSRGLASRGDLQKAGPPKRQSSSHPAKRAQGALEGAFKGPLKEGLQGGPTEPLGFPTGALNWFLVKPVSKEEDECTTIFCFQNWARFPTSGGCLLLLVVAIFELLLLLLCCVPCWSPRFALWRALKRARPGPDCDVFGGTDVDALLDGDQASPQEGSSQLVEALKRMREKHMGDAQEECKMVLCGKMAAQCSHAALGAYRRARDAQEAVKAAARRGTGSSTLPPEKLEFYEKLSMWLDIWEEAGEAKIAVKLPDAEAGLAVIKAAMLEGINVFCVRDAGRTQVPRGTMTAIAVGPAPISRINKVTGHLKLL</sequence>
<reference evidence="7 8" key="1">
    <citation type="journal article" date="2016" name="BMC Genomics">
        <title>Comparative genomics reveals Cyclospora cayetanensis possesses coccidia-like metabolism and invasion components but unique surface antigens.</title>
        <authorList>
            <person name="Liu S."/>
            <person name="Wang L."/>
            <person name="Zheng H."/>
            <person name="Xu Z."/>
            <person name="Roellig D.M."/>
            <person name="Li N."/>
            <person name="Frace M.A."/>
            <person name="Tang K."/>
            <person name="Arrowood M.J."/>
            <person name="Moss D.M."/>
            <person name="Zhang L."/>
            <person name="Feng Y."/>
            <person name="Xiao L."/>
        </authorList>
    </citation>
    <scope>NUCLEOTIDE SEQUENCE [LARGE SCALE GENOMIC DNA]</scope>
    <source>
        <strain evidence="7 8">CHN_HEN01</strain>
    </source>
</reference>
<evidence type="ECO:0000313" key="8">
    <source>
        <dbReference type="Proteomes" id="UP000095192"/>
    </source>
</evidence>
<keyword evidence="8" id="KW-1185">Reference proteome</keyword>
<dbReference type="EMBL" id="JROU02000649">
    <property type="protein sequence ID" value="OEH78706.1"/>
    <property type="molecule type" value="Genomic_DNA"/>
</dbReference>
<keyword evidence="2 7" id="KW-0378">Hydrolase</keyword>
<dbReference type="InterPro" id="IPR002833">
    <property type="entry name" value="PTH2"/>
</dbReference>
<dbReference type="VEuPathDB" id="ToxoDB:LOC34619827"/>
<keyword evidence="6" id="KW-0472">Membrane</keyword>
<dbReference type="Pfam" id="PF01981">
    <property type="entry name" value="PTH2"/>
    <property type="match status" value="1"/>
</dbReference>
<evidence type="ECO:0000256" key="3">
    <source>
        <dbReference type="ARBA" id="ARBA00038050"/>
    </source>
</evidence>
<evidence type="ECO:0000256" key="2">
    <source>
        <dbReference type="ARBA" id="ARBA00022801"/>
    </source>
</evidence>
<evidence type="ECO:0000256" key="4">
    <source>
        <dbReference type="ARBA" id="ARBA00048707"/>
    </source>
</evidence>
<dbReference type="AlphaFoldDB" id="A0A1D3D5K2"/>
<proteinExistence type="inferred from homology"/>
<accession>A0A1D3D5K2</accession>
<dbReference type="EC" id="3.1.1.29" evidence="1"/>
<dbReference type="PANTHER" id="PTHR12649:SF11">
    <property type="entry name" value="PEPTIDYL-TRNA HYDROLASE 2, MITOCHONDRIAL"/>
    <property type="match status" value="1"/>
</dbReference>
<dbReference type="GO" id="GO:0004045">
    <property type="term" value="F:peptidyl-tRNA hydrolase activity"/>
    <property type="evidence" value="ECO:0007669"/>
    <property type="project" value="UniProtKB-EC"/>
</dbReference>
<dbReference type="InterPro" id="IPR023476">
    <property type="entry name" value="Pep_tRNA_hydro_II_dom_sf"/>
</dbReference>
<comment type="similarity">
    <text evidence="3">Belongs to the PTH2 family.</text>
</comment>
<dbReference type="SUPFAM" id="SSF102462">
    <property type="entry name" value="Peptidyl-tRNA hydrolase II"/>
    <property type="match status" value="1"/>
</dbReference>
<organism evidence="7 8">
    <name type="scientific">Cyclospora cayetanensis</name>
    <dbReference type="NCBI Taxonomy" id="88456"/>
    <lineage>
        <taxon>Eukaryota</taxon>
        <taxon>Sar</taxon>
        <taxon>Alveolata</taxon>
        <taxon>Apicomplexa</taxon>
        <taxon>Conoidasida</taxon>
        <taxon>Coccidia</taxon>
        <taxon>Eucoccidiorida</taxon>
        <taxon>Eimeriorina</taxon>
        <taxon>Eimeriidae</taxon>
        <taxon>Cyclospora</taxon>
    </lineage>
</organism>
<feature type="transmembrane region" description="Helical" evidence="6">
    <location>
        <begin position="130"/>
        <end position="152"/>
    </location>
</feature>